<dbReference type="PANTHER" id="PTHR33121">
    <property type="entry name" value="CYCLIC DI-GMP PHOSPHODIESTERASE PDEF"/>
    <property type="match status" value="1"/>
</dbReference>
<dbReference type="InterPro" id="IPR035919">
    <property type="entry name" value="EAL_sf"/>
</dbReference>
<dbReference type="PANTHER" id="PTHR33121:SF70">
    <property type="entry name" value="SIGNALING PROTEIN YKOW"/>
    <property type="match status" value="1"/>
</dbReference>
<evidence type="ECO:0000313" key="3">
    <source>
        <dbReference type="Proteomes" id="UP001321445"/>
    </source>
</evidence>
<dbReference type="Proteomes" id="UP001321445">
    <property type="component" value="Chromosome"/>
</dbReference>
<dbReference type="Gene3D" id="3.20.20.450">
    <property type="entry name" value="EAL domain"/>
    <property type="match status" value="1"/>
</dbReference>
<accession>A0ABN6WZ49</accession>
<keyword evidence="3" id="KW-1185">Reference proteome</keyword>
<reference evidence="2 3" key="1">
    <citation type="submission" date="2023-03" db="EMBL/GenBank/DDBJ databases">
        <title>Description of Hydrogenimonas sp. ISO32.</title>
        <authorList>
            <person name="Mino S."/>
            <person name="Fukazawa S."/>
            <person name="Sawabe T."/>
        </authorList>
    </citation>
    <scope>NUCLEOTIDE SEQUENCE [LARGE SCALE GENOMIC DNA]</scope>
    <source>
        <strain evidence="2 3">ISO32</strain>
    </source>
</reference>
<dbReference type="Pfam" id="PF00563">
    <property type="entry name" value="EAL"/>
    <property type="match status" value="1"/>
</dbReference>
<dbReference type="EMBL" id="AP027370">
    <property type="protein sequence ID" value="BDY13605.1"/>
    <property type="molecule type" value="Genomic_DNA"/>
</dbReference>
<feature type="domain" description="EAL" evidence="1">
    <location>
        <begin position="412"/>
        <end position="663"/>
    </location>
</feature>
<proteinExistence type="predicted"/>
<name>A0ABN6WZ49_9BACT</name>
<sequence>MKRVQLVKKHYETLTHKLRKLHKHNPLMHNYHLKFSEDAILAEIEKFIKTFETDPLSVEKAADRLSETFIEHDIPFAILSDDLDIIKDTLISAVEHERIEEFNDYFKALRNDIAFRFLIVAARRHEPIVTGNYREKILYKIHAEWQEQLRKAIIGNDMGEFPIHGSSTCPFTAALNYPESKMICNELNICEYLRTTHTKLHELAATFAYLLTQKHYKSAYILYNEIREYSERLMNLIGVLYFNAQLDRTQTFKNYLHRTIPELETSYIAVFDIHSMKQINTFYNPKVGDMVIETVEQSLKAVYQENQPFMIYTRGVGGDYYLFFEGCPLDEVKQMMQAFEEDLRKRVENRPSLPVFSVKQGLIAINSPFTLEKEEIRTIFIYLKERLKSAESPLFLTSESDQKKMLHWINNHYKHITHLKKMLDLKNVEIFLQPISRIYNPDNIHAFEVLARIKEKDGYIPAGAFIDLLIDMKLIPRLDHLILDRIIHYKDLIHLFATKLFINVSAHTLLENDYVEKLIKAIRGPLIGTEIIIELTEQVLLENLGLIVRLHKEHGLIFAIDDFGTGYSSLQTVIKLAEEGIIQYLKFDGSLTQSMEDSESTRRIIHIASKMSHSLGLESIIECVETEKQRRELEEFGIEYAQGYFIGRPQSVEAWHLIRKERGYL</sequence>
<evidence type="ECO:0000313" key="2">
    <source>
        <dbReference type="EMBL" id="BDY13605.1"/>
    </source>
</evidence>
<dbReference type="PROSITE" id="PS50883">
    <property type="entry name" value="EAL"/>
    <property type="match status" value="1"/>
</dbReference>
<evidence type="ECO:0000259" key="1">
    <source>
        <dbReference type="PROSITE" id="PS50883"/>
    </source>
</evidence>
<protein>
    <recommendedName>
        <fullName evidence="1">EAL domain-containing protein</fullName>
    </recommendedName>
</protein>
<gene>
    <name evidence="2" type="ORF">HCR_19170</name>
</gene>
<dbReference type="RefSeq" id="WP_286336553.1">
    <property type="nucleotide sequence ID" value="NZ_AP027370.1"/>
</dbReference>
<dbReference type="InterPro" id="IPR050706">
    <property type="entry name" value="Cyclic-di-GMP_PDE-like"/>
</dbReference>
<dbReference type="CDD" id="cd01948">
    <property type="entry name" value="EAL"/>
    <property type="match status" value="1"/>
</dbReference>
<dbReference type="InterPro" id="IPR043128">
    <property type="entry name" value="Rev_trsase/Diguanyl_cyclase"/>
</dbReference>
<dbReference type="SMART" id="SM00052">
    <property type="entry name" value="EAL"/>
    <property type="match status" value="1"/>
</dbReference>
<dbReference type="InterPro" id="IPR001633">
    <property type="entry name" value="EAL_dom"/>
</dbReference>
<dbReference type="InterPro" id="IPR029787">
    <property type="entry name" value="Nucleotide_cyclase"/>
</dbReference>
<dbReference type="SUPFAM" id="SSF55073">
    <property type="entry name" value="Nucleotide cyclase"/>
    <property type="match status" value="1"/>
</dbReference>
<organism evidence="2 3">
    <name type="scientific">Hydrogenimonas cancrithermarum</name>
    <dbReference type="NCBI Taxonomy" id="2993563"/>
    <lineage>
        <taxon>Bacteria</taxon>
        <taxon>Pseudomonadati</taxon>
        <taxon>Campylobacterota</taxon>
        <taxon>Epsilonproteobacteria</taxon>
        <taxon>Campylobacterales</taxon>
        <taxon>Hydrogenimonadaceae</taxon>
        <taxon>Hydrogenimonas</taxon>
    </lineage>
</organism>
<dbReference type="SUPFAM" id="SSF141868">
    <property type="entry name" value="EAL domain-like"/>
    <property type="match status" value="1"/>
</dbReference>
<dbReference type="Gene3D" id="3.30.70.270">
    <property type="match status" value="1"/>
</dbReference>